<evidence type="ECO:0000313" key="13">
    <source>
        <dbReference type="Ensembl" id="ENSONIP00000073239.1"/>
    </source>
</evidence>
<dbReference type="GeneTree" id="ENSGT00970000193499"/>
<name>A0A669EPC5_ORENI</name>
<dbReference type="Pfam" id="PF07686">
    <property type="entry name" value="V-set"/>
    <property type="match status" value="1"/>
</dbReference>
<dbReference type="PANTHER" id="PTHR25466:SF9">
    <property type="entry name" value="FIBRONECTIN TYPE-III DOMAIN-CONTAINING PROTEIN"/>
    <property type="match status" value="1"/>
</dbReference>
<dbReference type="OrthoDB" id="9898017at2759"/>
<feature type="chain" id="PRO_5025657854" evidence="11">
    <location>
        <begin position="28"/>
        <end position="194"/>
    </location>
</feature>
<dbReference type="AlphaFoldDB" id="A0A669EPC5"/>
<dbReference type="PROSITE" id="PS50835">
    <property type="entry name" value="IG_LIKE"/>
    <property type="match status" value="1"/>
</dbReference>
<keyword evidence="9" id="KW-0325">Glycoprotein</keyword>
<keyword evidence="8" id="KW-0675">Receptor</keyword>
<dbReference type="PANTHER" id="PTHR25466">
    <property type="entry name" value="T-LYMPHOCYTE ACTIVATION ANTIGEN"/>
    <property type="match status" value="1"/>
</dbReference>
<keyword evidence="10" id="KW-0393">Immunoglobulin domain</keyword>
<dbReference type="InterPro" id="IPR051713">
    <property type="entry name" value="T-cell_Activation_Regulation"/>
</dbReference>
<evidence type="ECO:0000256" key="11">
    <source>
        <dbReference type="SAM" id="SignalP"/>
    </source>
</evidence>
<dbReference type="InterPro" id="IPR003599">
    <property type="entry name" value="Ig_sub"/>
</dbReference>
<dbReference type="SMART" id="SM00409">
    <property type="entry name" value="IG"/>
    <property type="match status" value="1"/>
</dbReference>
<dbReference type="Ensembl" id="ENSONIT00000071537.1">
    <property type="protein sequence ID" value="ENSONIP00000073239.1"/>
    <property type="gene ID" value="ENSONIG00000035824.1"/>
</dbReference>
<feature type="domain" description="Ig-like" evidence="12">
    <location>
        <begin position="24"/>
        <end position="129"/>
    </location>
</feature>
<dbReference type="GO" id="GO:0042102">
    <property type="term" value="P:positive regulation of T cell proliferation"/>
    <property type="evidence" value="ECO:0007669"/>
    <property type="project" value="TreeGrafter"/>
</dbReference>
<evidence type="ECO:0000256" key="6">
    <source>
        <dbReference type="ARBA" id="ARBA00023136"/>
    </source>
</evidence>
<dbReference type="GO" id="GO:0071222">
    <property type="term" value="P:cellular response to lipopolysaccharide"/>
    <property type="evidence" value="ECO:0007669"/>
    <property type="project" value="TreeGrafter"/>
</dbReference>
<keyword evidence="2" id="KW-1003">Cell membrane</keyword>
<evidence type="ECO:0000256" key="1">
    <source>
        <dbReference type="ARBA" id="ARBA00004251"/>
    </source>
</evidence>
<proteinExistence type="predicted"/>
<evidence type="ECO:0000313" key="14">
    <source>
        <dbReference type="Proteomes" id="UP000005207"/>
    </source>
</evidence>
<evidence type="ECO:0000256" key="8">
    <source>
        <dbReference type="ARBA" id="ARBA00023170"/>
    </source>
</evidence>
<dbReference type="GO" id="GO:0006955">
    <property type="term" value="P:immune response"/>
    <property type="evidence" value="ECO:0007669"/>
    <property type="project" value="TreeGrafter"/>
</dbReference>
<reference evidence="13" key="3">
    <citation type="submission" date="2025-09" db="UniProtKB">
        <authorList>
            <consortium name="Ensembl"/>
        </authorList>
    </citation>
    <scope>IDENTIFICATION</scope>
</reference>
<evidence type="ECO:0000256" key="10">
    <source>
        <dbReference type="ARBA" id="ARBA00023319"/>
    </source>
</evidence>
<dbReference type="Proteomes" id="UP000005207">
    <property type="component" value="Linkage group LG23"/>
</dbReference>
<keyword evidence="4 11" id="KW-0732">Signal</keyword>
<evidence type="ECO:0000259" key="12">
    <source>
        <dbReference type="PROSITE" id="PS50835"/>
    </source>
</evidence>
<keyword evidence="7" id="KW-1015">Disulfide bond</keyword>
<keyword evidence="14" id="KW-1185">Reference proteome</keyword>
<gene>
    <name evidence="13" type="primary">LOC109201566</name>
</gene>
<evidence type="ECO:0000256" key="3">
    <source>
        <dbReference type="ARBA" id="ARBA00022692"/>
    </source>
</evidence>
<evidence type="ECO:0000256" key="7">
    <source>
        <dbReference type="ARBA" id="ARBA00023157"/>
    </source>
</evidence>
<reference evidence="14" key="1">
    <citation type="submission" date="2012-01" db="EMBL/GenBank/DDBJ databases">
        <title>The Genome Sequence of Oreochromis niloticus (Nile Tilapia).</title>
        <authorList>
            <consortium name="Broad Institute Genome Assembly Team"/>
            <consortium name="Broad Institute Sequencing Platform"/>
            <person name="Di Palma F."/>
            <person name="Johnson J."/>
            <person name="Lander E.S."/>
            <person name="Lindblad-Toh K."/>
        </authorList>
    </citation>
    <scope>NUCLEOTIDE SEQUENCE [LARGE SCALE GENOMIC DNA]</scope>
</reference>
<dbReference type="KEGG" id="onl:109201566"/>
<dbReference type="InParanoid" id="A0A669EPC5"/>
<reference evidence="13" key="2">
    <citation type="submission" date="2025-08" db="UniProtKB">
        <authorList>
            <consortium name="Ensembl"/>
        </authorList>
    </citation>
    <scope>IDENTIFICATION</scope>
</reference>
<dbReference type="InterPro" id="IPR013783">
    <property type="entry name" value="Ig-like_fold"/>
</dbReference>
<dbReference type="InterPro" id="IPR036179">
    <property type="entry name" value="Ig-like_dom_sf"/>
</dbReference>
<protein>
    <submittedName>
        <fullName evidence="13">Uncharacterized LOC109201566</fullName>
    </submittedName>
</protein>
<evidence type="ECO:0000256" key="9">
    <source>
        <dbReference type="ARBA" id="ARBA00023180"/>
    </source>
</evidence>
<dbReference type="SUPFAM" id="SSF48726">
    <property type="entry name" value="Immunoglobulin"/>
    <property type="match status" value="1"/>
</dbReference>
<comment type="subcellular location">
    <subcellularLocation>
        <location evidence="1">Cell membrane</location>
        <topology evidence="1">Single-pass type I membrane protein</topology>
    </subcellularLocation>
</comment>
<dbReference type="InterPro" id="IPR007110">
    <property type="entry name" value="Ig-like_dom"/>
</dbReference>
<sequence>MSSCQHSALCILVVLMCLLCTLCPASSQSVRTGFIGDEVLLPCVYSEQLSEPVTAFWRDKDDKVVLDIINSREDKIDPKFKGRVVSFPDQYKNGNLSILIKGLRADDAGPYDCNIPKVDYQAKMTLKVTEKPAVKLTFKAGDPVSVSPRGAAVTASSIHLLTLLSAPLFALFCSLKFSPDTLASSHSPKTWVLG</sequence>
<dbReference type="GO" id="GO:0007166">
    <property type="term" value="P:cell surface receptor signaling pathway"/>
    <property type="evidence" value="ECO:0007669"/>
    <property type="project" value="TreeGrafter"/>
</dbReference>
<organism evidence="13 14">
    <name type="scientific">Oreochromis niloticus</name>
    <name type="common">Nile tilapia</name>
    <name type="synonym">Tilapia nilotica</name>
    <dbReference type="NCBI Taxonomy" id="8128"/>
    <lineage>
        <taxon>Eukaryota</taxon>
        <taxon>Metazoa</taxon>
        <taxon>Chordata</taxon>
        <taxon>Craniata</taxon>
        <taxon>Vertebrata</taxon>
        <taxon>Euteleostomi</taxon>
        <taxon>Actinopterygii</taxon>
        <taxon>Neopterygii</taxon>
        <taxon>Teleostei</taxon>
        <taxon>Neoteleostei</taxon>
        <taxon>Acanthomorphata</taxon>
        <taxon>Ovalentaria</taxon>
        <taxon>Cichlomorphae</taxon>
        <taxon>Cichliformes</taxon>
        <taxon>Cichlidae</taxon>
        <taxon>African cichlids</taxon>
        <taxon>Pseudocrenilabrinae</taxon>
        <taxon>Oreochromini</taxon>
        <taxon>Oreochromis</taxon>
    </lineage>
</organism>
<dbReference type="GO" id="GO:0009897">
    <property type="term" value="C:external side of plasma membrane"/>
    <property type="evidence" value="ECO:0007669"/>
    <property type="project" value="TreeGrafter"/>
</dbReference>
<keyword evidence="3" id="KW-0812">Transmembrane</keyword>
<dbReference type="GO" id="GO:0031295">
    <property type="term" value="P:T cell costimulation"/>
    <property type="evidence" value="ECO:0007669"/>
    <property type="project" value="TreeGrafter"/>
</dbReference>
<dbReference type="GO" id="GO:0042130">
    <property type="term" value="P:negative regulation of T cell proliferation"/>
    <property type="evidence" value="ECO:0007669"/>
    <property type="project" value="TreeGrafter"/>
</dbReference>
<evidence type="ECO:0000256" key="5">
    <source>
        <dbReference type="ARBA" id="ARBA00022989"/>
    </source>
</evidence>
<keyword evidence="6" id="KW-0472">Membrane</keyword>
<accession>A0A669EPC5</accession>
<feature type="signal peptide" evidence="11">
    <location>
        <begin position="1"/>
        <end position="27"/>
    </location>
</feature>
<dbReference type="Gene3D" id="2.60.40.10">
    <property type="entry name" value="Immunoglobulins"/>
    <property type="match status" value="1"/>
</dbReference>
<dbReference type="InterPro" id="IPR013106">
    <property type="entry name" value="Ig_V-set"/>
</dbReference>
<evidence type="ECO:0000256" key="2">
    <source>
        <dbReference type="ARBA" id="ARBA00022475"/>
    </source>
</evidence>
<dbReference type="GeneID" id="109201566"/>
<evidence type="ECO:0000256" key="4">
    <source>
        <dbReference type="ARBA" id="ARBA00022729"/>
    </source>
</evidence>
<dbReference type="RefSeq" id="XP_019212886.1">
    <property type="nucleotide sequence ID" value="XM_019357341.2"/>
</dbReference>
<keyword evidence="5" id="KW-1133">Transmembrane helix</keyword>